<sequence length="354" mass="39539">MDFIVVETHRITTEYEEKYGTMPLFRIQVIAAAKGVAFDSPTPIPFIMECVVRVPVMVLAKACKNALSRSEMAEDNVDDILVRLEEIEKLQTELRHLVPRVTSSSSRHAIRHQDLSRDSPASIRFPSLFTFPVISNFTSTSKNDRVQKSAARLNLNSKSLSGNRHSTANLRNAGESSRSGTRETNVFKNLLKSNNNVTISSHARDSSASTSVADSRARSGIVNRVVKYPQEAMKKRLKSDTSKTAARDKTQRITGERSNVHISGNENISDIPVHGTEATQSRGACLRSRDYDRSGTLIERIINKLNYCFVDNKRVTVPYHHLGNKTPRRVQILHSINGTETPRLHESAAKMSVN</sequence>
<dbReference type="EMBL" id="QBLH01000889">
    <property type="protein sequence ID" value="TGZ53821.1"/>
    <property type="molecule type" value="Genomic_DNA"/>
</dbReference>
<evidence type="ECO:0000313" key="3">
    <source>
        <dbReference type="Proteomes" id="UP000310200"/>
    </source>
</evidence>
<dbReference type="Proteomes" id="UP000310200">
    <property type="component" value="Unassembled WGS sequence"/>
</dbReference>
<feature type="region of interest" description="Disordered" evidence="1">
    <location>
        <begin position="153"/>
        <end position="182"/>
    </location>
</feature>
<feature type="region of interest" description="Disordered" evidence="1">
    <location>
        <begin position="233"/>
        <end position="256"/>
    </location>
</feature>
<evidence type="ECO:0000313" key="2">
    <source>
        <dbReference type="EMBL" id="TGZ53821.1"/>
    </source>
</evidence>
<protein>
    <submittedName>
        <fullName evidence="2">Uncharacterized protein</fullName>
    </submittedName>
</protein>
<organism evidence="2 3">
    <name type="scientific">Temnothorax longispinosus</name>
    <dbReference type="NCBI Taxonomy" id="300112"/>
    <lineage>
        <taxon>Eukaryota</taxon>
        <taxon>Metazoa</taxon>
        <taxon>Ecdysozoa</taxon>
        <taxon>Arthropoda</taxon>
        <taxon>Hexapoda</taxon>
        <taxon>Insecta</taxon>
        <taxon>Pterygota</taxon>
        <taxon>Neoptera</taxon>
        <taxon>Endopterygota</taxon>
        <taxon>Hymenoptera</taxon>
        <taxon>Apocrita</taxon>
        <taxon>Aculeata</taxon>
        <taxon>Formicoidea</taxon>
        <taxon>Formicidae</taxon>
        <taxon>Myrmicinae</taxon>
        <taxon>Temnothorax</taxon>
    </lineage>
</organism>
<reference evidence="2 3" key="1">
    <citation type="journal article" date="2019" name="Philos. Trans. R. Soc. Lond., B, Biol. Sci.">
        <title>Ant behaviour and brain gene expression of defending hosts depend on the ecological success of the intruding social parasite.</title>
        <authorList>
            <person name="Kaur R."/>
            <person name="Stoldt M."/>
            <person name="Jongepier E."/>
            <person name="Feldmeyer B."/>
            <person name="Menzel F."/>
            <person name="Bornberg-Bauer E."/>
            <person name="Foitzik S."/>
        </authorList>
    </citation>
    <scope>NUCLEOTIDE SEQUENCE [LARGE SCALE GENOMIC DNA]</scope>
    <source>
        <tissue evidence="2">Whole body</tissue>
    </source>
</reference>
<feature type="compositionally biased region" description="Polar residues" evidence="1">
    <location>
        <begin position="154"/>
        <end position="182"/>
    </location>
</feature>
<accession>A0A4S2KV45</accession>
<gene>
    <name evidence="2" type="ORF">DBV15_01880</name>
</gene>
<keyword evidence="3" id="KW-1185">Reference proteome</keyword>
<proteinExistence type="predicted"/>
<evidence type="ECO:0000256" key="1">
    <source>
        <dbReference type="SAM" id="MobiDB-lite"/>
    </source>
</evidence>
<comment type="caution">
    <text evidence="2">The sequence shown here is derived from an EMBL/GenBank/DDBJ whole genome shotgun (WGS) entry which is preliminary data.</text>
</comment>
<name>A0A4S2KV45_9HYME</name>
<dbReference type="AlphaFoldDB" id="A0A4S2KV45"/>